<organism evidence="2">
    <name type="scientific">Percolomonas cosmopolitus</name>
    <dbReference type="NCBI Taxonomy" id="63605"/>
    <lineage>
        <taxon>Eukaryota</taxon>
        <taxon>Discoba</taxon>
        <taxon>Heterolobosea</taxon>
        <taxon>Tetramitia</taxon>
        <taxon>Eutetramitia</taxon>
        <taxon>Percolomonadidae</taxon>
        <taxon>Percolomonas</taxon>
    </lineage>
</organism>
<dbReference type="InterPro" id="IPR051291">
    <property type="entry name" value="CIMAP"/>
</dbReference>
<evidence type="ECO:0000256" key="1">
    <source>
        <dbReference type="SAM" id="MobiDB-lite"/>
    </source>
</evidence>
<name>A0A7S1KTF1_9EUKA</name>
<feature type="region of interest" description="Disordered" evidence="1">
    <location>
        <begin position="1"/>
        <end position="179"/>
    </location>
</feature>
<dbReference type="AlphaFoldDB" id="A0A7S1KTF1"/>
<dbReference type="PANTHER" id="PTHR21580">
    <property type="entry name" value="SHIPPO-1-RELATED"/>
    <property type="match status" value="1"/>
</dbReference>
<protein>
    <submittedName>
        <fullName evidence="2">Uncharacterized protein</fullName>
    </submittedName>
</protein>
<reference evidence="2" key="1">
    <citation type="submission" date="2021-01" db="EMBL/GenBank/DDBJ databases">
        <authorList>
            <person name="Corre E."/>
            <person name="Pelletier E."/>
            <person name="Niang G."/>
            <person name="Scheremetjew M."/>
            <person name="Finn R."/>
            <person name="Kale V."/>
            <person name="Holt S."/>
            <person name="Cochrane G."/>
            <person name="Meng A."/>
            <person name="Brown T."/>
            <person name="Cohen L."/>
        </authorList>
    </citation>
    <scope>NUCLEOTIDE SEQUENCE</scope>
    <source>
        <strain evidence="2">WS</strain>
    </source>
</reference>
<accession>A0A7S1KTF1</accession>
<sequence length="223" mass="23270">MTSKRLQPVRPRRGRPIAGSISDTPPPGNYNIPSCFDTQKYKGVSIKSRPKSRGASASGWGSVGPGAYDQSYGTIGKSGPRFSMGSRASSRMGGNADTPSPGTYDQSYGTLSASRRGFSIGARLSSRGSGSDSPGPGNYTIRSSIGREGTHPTFKGRTKNRVTEQRPSPADYNIKGSIGTAPGATLKSRSFIKTTSMVTPGVGSYSLPSSFDAKKGPIFGTGD</sequence>
<feature type="compositionally biased region" description="Low complexity" evidence="1">
    <location>
        <begin position="83"/>
        <end position="94"/>
    </location>
</feature>
<feature type="compositionally biased region" description="Polar residues" evidence="1">
    <location>
        <begin position="97"/>
        <end position="113"/>
    </location>
</feature>
<dbReference type="EMBL" id="HBGD01010430">
    <property type="protein sequence ID" value="CAD9085321.1"/>
    <property type="molecule type" value="Transcribed_RNA"/>
</dbReference>
<dbReference type="PANTHER" id="PTHR21580:SF28">
    <property type="entry name" value="BOREALIN N-TERMINAL DOMAIN-CONTAINING PROTEIN-RELATED"/>
    <property type="match status" value="1"/>
</dbReference>
<evidence type="ECO:0000313" key="2">
    <source>
        <dbReference type="EMBL" id="CAD9085321.1"/>
    </source>
</evidence>
<gene>
    <name evidence="2" type="ORF">PCOS0759_LOCUS8575</name>
</gene>
<dbReference type="Pfam" id="PF07004">
    <property type="entry name" value="SHIPPO-rpt"/>
    <property type="match status" value="4"/>
</dbReference>
<dbReference type="InterPro" id="IPR010736">
    <property type="entry name" value="SHIPPO-rpt"/>
</dbReference>
<proteinExistence type="predicted"/>
<feature type="compositionally biased region" description="Low complexity" evidence="1">
    <location>
        <begin position="119"/>
        <end position="137"/>
    </location>
</feature>